<accession>A0ABZ0ENT4</accession>
<dbReference type="EMBL" id="CP136513">
    <property type="protein sequence ID" value="WOD18261.1"/>
    <property type="molecule type" value="Genomic_DNA"/>
</dbReference>
<protein>
    <submittedName>
        <fullName evidence="2">Uncharacterized protein</fullName>
    </submittedName>
</protein>
<evidence type="ECO:0000313" key="2">
    <source>
        <dbReference type="EMBL" id="WOD18261.1"/>
    </source>
</evidence>
<gene>
    <name evidence="2" type="ORF">RW095_36485</name>
</gene>
<organism evidence="2 3">
    <name type="scientific">Paraburkholderia kirstenboschensis</name>
    <dbReference type="NCBI Taxonomy" id="1245436"/>
    <lineage>
        <taxon>Bacteria</taxon>
        <taxon>Pseudomonadati</taxon>
        <taxon>Pseudomonadota</taxon>
        <taxon>Betaproteobacteria</taxon>
        <taxon>Burkholderiales</taxon>
        <taxon>Burkholderiaceae</taxon>
        <taxon>Paraburkholderia</taxon>
    </lineage>
</organism>
<feature type="chain" id="PRO_5045780786" evidence="1">
    <location>
        <begin position="24"/>
        <end position="675"/>
    </location>
</feature>
<evidence type="ECO:0000256" key="1">
    <source>
        <dbReference type="SAM" id="SignalP"/>
    </source>
</evidence>
<dbReference type="RefSeq" id="WP_317020581.1">
    <property type="nucleotide sequence ID" value="NZ_CP136513.1"/>
</dbReference>
<name>A0ABZ0ENT4_9BURK</name>
<keyword evidence="3" id="KW-1185">Reference proteome</keyword>
<sequence>MSLKAITLAAALAAAFATTAVPAAPAPAVGLYVVPGIFFDDASAAAGSASGSSKIDPAFRASLDIGQTVGLLQQQAEAHFPALSATIDSKNRLRTLALSVQVTRVSKYQIDKTDGTADIYLPITLSVYFSNPMTGEVLQSFSQTRYDVLTVSDSQPVADIAAKISDAYRAGFSALLDSTLTAAAGQFNPYVVDTKVADTWKGFVILDKGYRSGIGKGDVMDDGDAEIRVEYAGQNYAVAVPVLGTPKDGAVFSRAGTMALSDVKKPRVLALVSDGNSVLSDAVSTQLFTDKLGSNAPFATLPLNANFSQVQASIDSHTGIGHNVSGNRALPDYFIRMVLPAARHYELPTNLSYKTQQSVQAWAFAELLSRDGRVLYSADVDTRIDDTVTNGSGFSVESRKEVVLKNALNDLALRFGKEVLFKPVTLKVTDASSDTFQIDDSGMNLQPGDSIRVYHNAGRPGGIAEDALVPVWDASVVSRDGSKVTASLVLPVAGKPSKPSSGDVVLIDSVAKAGAGAQRIAFCPAEKSQVGSVALERFNALAYADAASAPLVMVNPGLADLVKGKVGGQSGFAKNLELRPATYDRCLEALYRIDPKEPKCDGGTCAAVYNVRLAYRQKAGGVVSSQAILEHGFTTNSYPATTDAANAAALQGIDSDADTRTSLDGVMKQMLSKTN</sequence>
<dbReference type="Proteomes" id="UP001302652">
    <property type="component" value="Chromosome 1"/>
</dbReference>
<feature type="signal peptide" evidence="1">
    <location>
        <begin position="1"/>
        <end position="23"/>
    </location>
</feature>
<evidence type="ECO:0000313" key="3">
    <source>
        <dbReference type="Proteomes" id="UP001302652"/>
    </source>
</evidence>
<keyword evidence="1" id="KW-0732">Signal</keyword>
<proteinExistence type="predicted"/>
<reference evidence="2 3" key="1">
    <citation type="submission" date="2023-10" db="EMBL/GenBank/DDBJ databases">
        <title>Surface-active antibiotics is a multifunctional adaptation for post-fire microbes.</title>
        <authorList>
            <person name="Liu M.D."/>
            <person name="Du Y."/>
            <person name="Koupaei S.K."/>
            <person name="Kim N.R."/>
            <person name="Zhang W."/>
            <person name="Traxler M.F."/>
        </authorList>
    </citation>
    <scope>NUCLEOTIDE SEQUENCE [LARGE SCALE GENOMIC DNA]</scope>
    <source>
        <strain evidence="2 3">F3</strain>
    </source>
</reference>